<gene>
    <name evidence="5" type="ORF">NE237_012380</name>
</gene>
<dbReference type="GO" id="GO:0016161">
    <property type="term" value="F:beta-amylase activity"/>
    <property type="evidence" value="ECO:0007669"/>
    <property type="project" value="InterPro"/>
</dbReference>
<keyword evidence="6" id="KW-1185">Reference proteome</keyword>
<organism evidence="5 6">
    <name type="scientific">Protea cynaroides</name>
    <dbReference type="NCBI Taxonomy" id="273540"/>
    <lineage>
        <taxon>Eukaryota</taxon>
        <taxon>Viridiplantae</taxon>
        <taxon>Streptophyta</taxon>
        <taxon>Embryophyta</taxon>
        <taxon>Tracheophyta</taxon>
        <taxon>Spermatophyta</taxon>
        <taxon>Magnoliopsida</taxon>
        <taxon>Proteales</taxon>
        <taxon>Proteaceae</taxon>
        <taxon>Protea</taxon>
    </lineage>
</organism>
<evidence type="ECO:0000313" key="6">
    <source>
        <dbReference type="Proteomes" id="UP001141806"/>
    </source>
</evidence>
<dbReference type="Proteomes" id="UP001141806">
    <property type="component" value="Unassembled WGS sequence"/>
</dbReference>
<dbReference type="PANTHER" id="PTHR31352">
    <property type="entry name" value="BETA-AMYLASE 1, CHLOROPLASTIC"/>
    <property type="match status" value="1"/>
</dbReference>
<name>A0A9Q0GWR8_9MAGN</name>
<feature type="region of interest" description="Disordered" evidence="4">
    <location>
        <begin position="99"/>
        <end position="145"/>
    </location>
</feature>
<sequence length="145" mass="16374">MDLSEKHQPIESLSSPELLLAQMKAACRKHGVMISGENSAAGTPEGLEQIKKNMCGKDEDLVVLDSFTYQRMGAHFFSPGHFPKFTEFARRVLAPELHSDDHPDMEEETCVSLAMDSGSGKDLQRRREQRLPLRARAKRSNYLEK</sequence>
<evidence type="ECO:0000256" key="2">
    <source>
        <dbReference type="ARBA" id="ARBA00023277"/>
    </source>
</evidence>
<comment type="similarity">
    <text evidence="1">Belongs to the glycosyl hydrolase 14 family.</text>
</comment>
<dbReference type="PANTHER" id="PTHR31352:SF3">
    <property type="entry name" value="INACTIVE BETA-AMYLASE 9"/>
    <property type="match status" value="1"/>
</dbReference>
<evidence type="ECO:0000313" key="5">
    <source>
        <dbReference type="EMBL" id="KAJ4955597.1"/>
    </source>
</evidence>
<dbReference type="OrthoDB" id="1660156at2759"/>
<evidence type="ECO:0000256" key="3">
    <source>
        <dbReference type="ARBA" id="ARBA00023326"/>
    </source>
</evidence>
<comment type="caution">
    <text evidence="5">The sequence shown here is derived from an EMBL/GenBank/DDBJ whole genome shotgun (WGS) entry which is preliminary data.</text>
</comment>
<dbReference type="SUPFAM" id="SSF51445">
    <property type="entry name" value="(Trans)glycosidases"/>
    <property type="match status" value="1"/>
</dbReference>
<keyword evidence="3" id="KW-0624">Polysaccharide degradation</keyword>
<proteinExistence type="inferred from homology"/>
<feature type="compositionally biased region" description="Basic and acidic residues" evidence="4">
    <location>
        <begin position="122"/>
        <end position="131"/>
    </location>
</feature>
<evidence type="ECO:0008006" key="7">
    <source>
        <dbReference type="Google" id="ProtNLM"/>
    </source>
</evidence>
<keyword evidence="2" id="KW-0119">Carbohydrate metabolism</keyword>
<dbReference type="Gene3D" id="3.20.20.80">
    <property type="entry name" value="Glycosidases"/>
    <property type="match status" value="1"/>
</dbReference>
<accession>A0A9Q0GWR8</accession>
<dbReference type="EMBL" id="JAMYWD010000011">
    <property type="protein sequence ID" value="KAJ4955597.1"/>
    <property type="molecule type" value="Genomic_DNA"/>
</dbReference>
<evidence type="ECO:0000256" key="4">
    <source>
        <dbReference type="SAM" id="MobiDB-lite"/>
    </source>
</evidence>
<reference evidence="5" key="1">
    <citation type="journal article" date="2023" name="Plant J.">
        <title>The genome of the king protea, Protea cynaroides.</title>
        <authorList>
            <person name="Chang J."/>
            <person name="Duong T.A."/>
            <person name="Schoeman C."/>
            <person name="Ma X."/>
            <person name="Roodt D."/>
            <person name="Barker N."/>
            <person name="Li Z."/>
            <person name="Van de Peer Y."/>
            <person name="Mizrachi E."/>
        </authorList>
    </citation>
    <scope>NUCLEOTIDE SEQUENCE</scope>
    <source>
        <tissue evidence="5">Young leaves</tissue>
    </source>
</reference>
<protein>
    <recommendedName>
        <fullName evidence="7">Beta-amylase</fullName>
    </recommendedName>
</protein>
<dbReference type="GO" id="GO:0000272">
    <property type="term" value="P:polysaccharide catabolic process"/>
    <property type="evidence" value="ECO:0007669"/>
    <property type="project" value="UniProtKB-KW"/>
</dbReference>
<dbReference type="InterPro" id="IPR001554">
    <property type="entry name" value="Glyco_hydro_14"/>
</dbReference>
<dbReference type="InterPro" id="IPR017853">
    <property type="entry name" value="GH"/>
</dbReference>
<dbReference type="AlphaFoldDB" id="A0A9Q0GWR8"/>
<evidence type="ECO:0000256" key="1">
    <source>
        <dbReference type="ARBA" id="ARBA00005652"/>
    </source>
</evidence>